<comment type="caution">
    <text evidence="2">The sequence shown here is derived from an EMBL/GenBank/DDBJ whole genome shotgun (WGS) entry which is preliminary data.</text>
</comment>
<evidence type="ECO:0000313" key="2">
    <source>
        <dbReference type="EMBL" id="KAK4522011.1"/>
    </source>
</evidence>
<gene>
    <name evidence="2" type="ORF">ATC70_004550</name>
</gene>
<dbReference type="GeneID" id="89948236"/>
<protein>
    <submittedName>
        <fullName evidence="2">Uncharacterized protein</fullName>
    </submittedName>
</protein>
<feature type="compositionally biased region" description="Basic and acidic residues" evidence="1">
    <location>
        <begin position="324"/>
        <end position="342"/>
    </location>
</feature>
<feature type="compositionally biased region" description="Polar residues" evidence="1">
    <location>
        <begin position="349"/>
        <end position="379"/>
    </location>
</feature>
<reference evidence="2 3" key="1">
    <citation type="submission" date="2022-11" db="EMBL/GenBank/DDBJ databases">
        <title>Mucor velutinosus strain NIH1002 WGS.</title>
        <authorList>
            <person name="Subramanian P."/>
            <person name="Mullikin J.C."/>
            <person name="Segre J.A."/>
            <person name="Zelazny A.M."/>
        </authorList>
    </citation>
    <scope>NUCLEOTIDE SEQUENCE [LARGE SCALE GENOMIC DNA]</scope>
    <source>
        <strain evidence="2 3">NIH1002</strain>
    </source>
</reference>
<proteinExistence type="predicted"/>
<feature type="compositionally biased region" description="Basic and acidic residues" evidence="1">
    <location>
        <begin position="303"/>
        <end position="317"/>
    </location>
</feature>
<evidence type="ECO:0000256" key="1">
    <source>
        <dbReference type="SAM" id="MobiDB-lite"/>
    </source>
</evidence>
<keyword evidence="3" id="KW-1185">Reference proteome</keyword>
<evidence type="ECO:0000313" key="3">
    <source>
        <dbReference type="Proteomes" id="UP001304243"/>
    </source>
</evidence>
<dbReference type="Proteomes" id="UP001304243">
    <property type="component" value="Unassembled WGS sequence"/>
</dbReference>
<sequence length="463" mass="52367">MSSQYPLPELWTHVVRNKKKGKQKQQQQQNVSFNPTLITPSCFACRFEPERFRIKLNSSTYCYGTPIHERSRREFRLYRLATVKNRTLLDKALVKFNEEAERTDMYENFLGYRKQTRQYLGHHYLETLWLPTSAGRKHLIENGITLEDGTYLKGFPSFPEDANIVHATMEKLPFLPAVQLKKEMAERFSCFGDVLDHGIFKTENGIFQGKGYATLNLTLSHDPRNECMDLHEPGFECNGKRHLEPLNRVIIWDTRLSAVTARSLIIVVPIVQIITNGQFAATAGHVSKNYDRNNAESVPAKVRAVEKSPAKPKERKGAKPTPPKRTDSERRSKPVEDKDHIMPDAPQPNAGSPTPEASQQQTKMTGDTIMEENNTNTKLSDADALNSVSKDVRRSHPEFDPSKSAKKLTRQEGSLDIGDARYQHADTSNPHSDTRRMSGDDTDTIDRNLTPPAPSGTPPSTNL</sequence>
<dbReference type="EMBL" id="JASEJX010000001">
    <property type="protein sequence ID" value="KAK4522011.1"/>
    <property type="molecule type" value="Genomic_DNA"/>
</dbReference>
<feature type="region of interest" description="Disordered" evidence="1">
    <location>
        <begin position="291"/>
        <end position="463"/>
    </location>
</feature>
<organism evidence="2 3">
    <name type="scientific">Mucor velutinosus</name>
    <dbReference type="NCBI Taxonomy" id="708070"/>
    <lineage>
        <taxon>Eukaryota</taxon>
        <taxon>Fungi</taxon>
        <taxon>Fungi incertae sedis</taxon>
        <taxon>Mucoromycota</taxon>
        <taxon>Mucoromycotina</taxon>
        <taxon>Mucoromycetes</taxon>
        <taxon>Mucorales</taxon>
        <taxon>Mucorineae</taxon>
        <taxon>Mucoraceae</taxon>
        <taxon>Mucor</taxon>
    </lineage>
</organism>
<accession>A0AAN7DTQ3</accession>
<feature type="compositionally biased region" description="Basic and acidic residues" evidence="1">
    <location>
        <begin position="390"/>
        <end position="403"/>
    </location>
</feature>
<name>A0AAN7DTQ3_9FUNG</name>
<dbReference type="AlphaFoldDB" id="A0AAN7DTQ3"/>
<dbReference type="RefSeq" id="XP_064688677.1">
    <property type="nucleotide sequence ID" value="XM_064823852.1"/>
</dbReference>